<feature type="coiled-coil region" evidence="3">
    <location>
        <begin position="413"/>
        <end position="447"/>
    </location>
</feature>
<dbReference type="InterPro" id="IPR050836">
    <property type="entry name" value="SDS22/Internalin_LRR"/>
</dbReference>
<evidence type="ECO:0000256" key="4">
    <source>
        <dbReference type="SAM" id="MobiDB-lite"/>
    </source>
</evidence>
<feature type="region of interest" description="Disordered" evidence="4">
    <location>
        <begin position="277"/>
        <end position="299"/>
    </location>
</feature>
<evidence type="ECO:0000313" key="7">
    <source>
        <dbReference type="RefSeq" id="XP_055896817.1"/>
    </source>
</evidence>
<dbReference type="RefSeq" id="XP_055896818.1">
    <property type="nucleotide sequence ID" value="XM_056040843.1"/>
</dbReference>
<sequence length="2577" mass="298966">MTHSAEDIHKQFQREFTVGASKGQSSSGIRRAISPGEVKKNTLISPVRPHSQTSNPLQQAGVRYITEDLIRKISKESNLDLVTSLNLTLSKEGGKKIKYIENLDRLRKLQTLNLSYNIIEKMENLDKLLRLQDLNLSNNMITKIEGIENMSSLQILNLNDNLIEHIPQWFCKKLKALRTFKIARNKIKSLSEIAKLKPLPDLIQLDVTGNHLISLPYYRLYIIFHLRTVETLDSQHVHDKERKQAQERFSNDEVILLEKKLEEEEFKYRQLQDSHSKSLQEKSLQETSQHQLESKERNLRDKLKQLEEELAAKDELLKRKTSDLNKASQKHYQLEQELAFYKIDSKFDTLKEAPNLHLESADESSDFQESPYIGRARFRVNKYAQETDISVRPQKAHMINIGKSFSDNQAFQHSQEEHTKTDVEKELNKKQKELQKTEEKLKALQSDQWKTESMLRNATTALKKIATDRFTPESFQVDNKYKLPQILTKKMQKVNELRDTATQMESEIDRTQAILVKNTNGLQKLKSQLAAMDINSPLHASKEKDIVEKESQVNRMKEKMNKLQQELENSKNALAQETADIKNLEEALSTDQNEKNVEIHHELDDIITGLTVYLENVKSESQNYKQEAQMLIQEKNSMKDKIQHMESDIVKLEIETKNSKIMQRRLGELEDSLHRTEEAKADAELRSSKNQELQNRLDRAENEAKQLKQIIKENQIKMEADRKLMQNQLKMERERADKMTQKIQDVKQQKLETKNILSQLESAKALNAGLKDQVEEFKQIQQTEESSFRPSELKSKLTKFTHEFKTNKNLIQPESKNDVLGLAFQEVQKHAQEQMNSSIMEIEKLKKYNEKIEEENKKLVSELNLLKNNLEKDKSKKKGGNPVSIVYRPDPESESGGDKASSLNSDEKQLFDELQQELLELKRFMRLHESHLSKKVLEAETEAHHWKDEMNQKEKHFESEIEEYRQLAELMREKQEARIQVIAQDLDQAQFVADALQSLLETKEKALSEEFSTSGIKNQMISAQEEELVKLYDILEKQRDEIENLNQMLDHLAQQGPDGVGIGFDDELWHIRQEVNNLKETLAMQSAYVQAMPSVGHIEVQTNSQDASDNHPRNETHIFMPRNIAKTNGTRKLSRSQPASVASTHHSSLKPHSGASTTTYSGRTYDTSKQIYAPLGTASVPSFSFPQNISIKDSHKYIQEHLGTERKESKDWHVAKSSLNRQSTPTGNQPSNLGRQSTPIGDQPSNLGRQSTPIGNQPSNQGRQSMLTFSQTSSHDRQNTQVDSQPLPLKPLEMASPNVPVLQTDVRKELTTESLAYQPIFQSNLATPVTIPSNSEDASGNVPSYLPGGRTFSPQKQVDGAPFNQRPVTFITNQAEVRHPQSQVEPRERPQSAPSIDVFTHNDVYPDEYPQALLVGGTMPTIPSVLLPSGMDGHQTLRTTSGSIPVQVGAGAYHPQHLFTPTRQTRSRPVLGEASLSPSPAGKNHGVDRTVVTLTPLASDTPAFSESSTAAYIDQSSTLAQGPVRSYQMDNHPKSILKERSIHQTIPEDSHLFCNVPEHHELEDYIVELQERKRLLELRIEKKENQRDNAKFHKERNSVKQLLNELEDRREELEGLDLAIERQTKSVREMKREETDLRRERKEAHSQLDFLRKHNDHKRRHLIEKQQFEDTIERSKLLYLMDELKCVERSLAKRNGQLRDTERKLKECNIDLKHAKEQKKETLRQYDVVTNNMHETLNEQQEIEKRSNDLAVELVKATEQLTNLKADIMGLERRKYKQDKLLREINDIIAKKDGEFNELDTKVKTASDKLQRLQADCLINTERERAMVQSLHDSEEVLTKRRSEIKKLKDQQVRIASGTTQKVQQSKQELERLDQEIGRKKTDLQILQETHERKEQELTNVLHEAESEIASKHRMIKDCRDDVENLNIQKQDLNAHIKTKKLELQQIKEEIEQEEEVLQRLFNNVTKNKAELKHTLEMQTIEQTELENIKVQQAQKLSELDRTQRALQEEKHDLEQLTAEASRKSADLERLKQAVERDRLEVDQLNNEKHTLDDRLLVLTRERDILHENCKSLDENLKAMKRNQIIMQEKITLANSRTEMVEAEMRMKEREMENVESQNQAVEKEVQAIKMTLIEKKQELQIFQDKIQEAEDELKVIDRDVRTMSHHRDEAKLELDHLNHQIHLSHINLEEHMKQEKTKYNELQELLRTLADREKEHHDICMQHDEHTSELFIGNSSLHSNIPSIGKSGKEKRKDILNKSKYEVEMEETHLKKMVSSSNTELMLVKDEIRVKNEELTFLKSEFSQLQSTMDELQTIKEKCTDLNKTCQGLEENVRMQTNETSDLTRALTVSNQEIEELQEENSQIREKLIKERVEFENTLKDLHGNLELTKQEIKNVEQRSSNQVAQLQTLAEKHFNRANLLESELTQAKKELYLGKQSDNKENVTDVFVVPSDSNQVTNKYQNDDHLMKDSLRKRLTEEQEYFRFQLKQQILRHSETMESARIKSEETIECLRNKLNTLQQILFESNPTKRPWSEEVRKDPSYLKKRNNQNINTMTRRTRSSENISLADIDYHSHF</sequence>
<dbReference type="InterPro" id="IPR001611">
    <property type="entry name" value="Leu-rich_rpt"/>
</dbReference>
<feature type="region of interest" description="Disordered" evidence="4">
    <location>
        <begin position="1122"/>
        <end position="1162"/>
    </location>
</feature>
<dbReference type="GeneID" id="106073466"/>
<name>A0A9W3BBK1_BIOGL</name>
<feature type="region of interest" description="Disordered" evidence="4">
    <location>
        <begin position="1331"/>
        <end position="1362"/>
    </location>
</feature>
<feature type="region of interest" description="Disordered" evidence="4">
    <location>
        <begin position="872"/>
        <end position="904"/>
    </location>
</feature>
<evidence type="ECO:0000313" key="5">
    <source>
        <dbReference type="Proteomes" id="UP001165740"/>
    </source>
</evidence>
<feature type="compositionally biased region" description="Polar residues" evidence="4">
    <location>
        <begin position="1125"/>
        <end position="1146"/>
    </location>
</feature>
<accession>A0A9W3BBK1</accession>
<dbReference type="SUPFAM" id="SSF52058">
    <property type="entry name" value="L domain-like"/>
    <property type="match status" value="1"/>
</dbReference>
<feature type="coiled-coil region" evidence="3">
    <location>
        <begin position="1021"/>
        <end position="1055"/>
    </location>
</feature>
<feature type="compositionally biased region" description="Basic and acidic residues" evidence="4">
    <location>
        <begin position="1204"/>
        <end position="1214"/>
    </location>
</feature>
<feature type="coiled-coil region" evidence="3">
    <location>
        <begin position="2306"/>
        <end position="2432"/>
    </location>
</feature>
<dbReference type="Gene3D" id="3.80.10.10">
    <property type="entry name" value="Ribonuclease Inhibitor"/>
    <property type="match status" value="1"/>
</dbReference>
<gene>
    <name evidence="6 7 8 9" type="primary">LOC106073466</name>
</gene>
<dbReference type="OrthoDB" id="433501at2759"/>
<proteinExistence type="predicted"/>
<evidence type="ECO:0000313" key="6">
    <source>
        <dbReference type="RefSeq" id="XP_055896816.1"/>
    </source>
</evidence>
<feature type="coiled-coil region" evidence="3">
    <location>
        <begin position="487"/>
        <end position="514"/>
    </location>
</feature>
<dbReference type="SMART" id="SM00369">
    <property type="entry name" value="LRR_TYP"/>
    <property type="match status" value="2"/>
</dbReference>
<organism evidence="5 6">
    <name type="scientific">Biomphalaria glabrata</name>
    <name type="common">Bloodfluke planorb</name>
    <name type="synonym">Freshwater snail</name>
    <dbReference type="NCBI Taxonomy" id="6526"/>
    <lineage>
        <taxon>Eukaryota</taxon>
        <taxon>Metazoa</taxon>
        <taxon>Spiralia</taxon>
        <taxon>Lophotrochozoa</taxon>
        <taxon>Mollusca</taxon>
        <taxon>Gastropoda</taxon>
        <taxon>Heterobranchia</taxon>
        <taxon>Euthyneura</taxon>
        <taxon>Panpulmonata</taxon>
        <taxon>Hygrophila</taxon>
        <taxon>Lymnaeoidea</taxon>
        <taxon>Planorbidae</taxon>
        <taxon>Biomphalaria</taxon>
    </lineage>
</organism>
<dbReference type="PANTHER" id="PTHR46652">
    <property type="entry name" value="LEUCINE-RICH REPEAT AND IQ DOMAIN-CONTAINING PROTEIN 1-RELATED"/>
    <property type="match status" value="1"/>
</dbReference>
<dbReference type="RefSeq" id="XP_055896816.1">
    <property type="nucleotide sequence ID" value="XM_056040841.1"/>
</dbReference>
<feature type="coiled-coil region" evidence="3">
    <location>
        <begin position="539"/>
        <end position="780"/>
    </location>
</feature>
<dbReference type="InterPro" id="IPR003591">
    <property type="entry name" value="Leu-rich_rpt_typical-subtyp"/>
</dbReference>
<feature type="region of interest" description="Disordered" evidence="4">
    <location>
        <begin position="1204"/>
        <end position="1296"/>
    </location>
</feature>
<reference evidence="6 7" key="1">
    <citation type="submission" date="2025-04" db="UniProtKB">
        <authorList>
            <consortium name="RefSeq"/>
        </authorList>
    </citation>
    <scope>IDENTIFICATION</scope>
</reference>
<dbReference type="Proteomes" id="UP001165740">
    <property type="component" value="Chromosome 9"/>
</dbReference>
<feature type="coiled-coil region" evidence="3">
    <location>
        <begin position="2186"/>
        <end position="2213"/>
    </location>
</feature>
<feature type="region of interest" description="Disordered" evidence="4">
    <location>
        <begin position="1463"/>
        <end position="1487"/>
    </location>
</feature>
<feature type="coiled-coil region" evidence="3">
    <location>
        <begin position="1559"/>
        <end position="1647"/>
    </location>
</feature>
<dbReference type="PANTHER" id="PTHR46652:SF3">
    <property type="entry name" value="LEUCINE-RICH REPEAT-CONTAINING PROTEIN 9"/>
    <property type="match status" value="1"/>
</dbReference>
<evidence type="ECO:0000256" key="1">
    <source>
        <dbReference type="ARBA" id="ARBA00022614"/>
    </source>
</evidence>
<protein>
    <submittedName>
        <fullName evidence="6 7">Centriolin-like isoform X1</fullName>
    </submittedName>
</protein>
<dbReference type="OMA" id="EDNQRHC"/>
<dbReference type="InterPro" id="IPR032675">
    <property type="entry name" value="LRR_dom_sf"/>
</dbReference>
<feature type="coiled-coil region" evidence="3">
    <location>
        <begin position="947"/>
        <end position="974"/>
    </location>
</feature>
<evidence type="ECO:0000256" key="2">
    <source>
        <dbReference type="ARBA" id="ARBA00022737"/>
    </source>
</evidence>
<keyword evidence="5" id="KW-1185">Reference proteome</keyword>
<evidence type="ECO:0000313" key="9">
    <source>
        <dbReference type="RefSeq" id="XP_055896819.1"/>
    </source>
</evidence>
<feature type="compositionally biased region" description="Polar residues" evidence="4">
    <location>
        <begin position="1331"/>
        <end position="1342"/>
    </location>
</feature>
<dbReference type="RefSeq" id="XP_055896819.1">
    <property type="nucleotide sequence ID" value="XM_056040844.1"/>
</dbReference>
<feature type="coiled-coil region" evidence="3">
    <location>
        <begin position="1698"/>
        <end position="2160"/>
    </location>
</feature>
<keyword evidence="3" id="KW-0175">Coiled coil</keyword>
<keyword evidence="1" id="KW-0433">Leucine-rich repeat</keyword>
<dbReference type="RefSeq" id="XP_055896817.1">
    <property type="nucleotide sequence ID" value="XM_056040842.1"/>
</dbReference>
<keyword evidence="2" id="KW-0677">Repeat</keyword>
<evidence type="ECO:0000256" key="3">
    <source>
        <dbReference type="SAM" id="Coils"/>
    </source>
</evidence>
<dbReference type="SMART" id="SM00365">
    <property type="entry name" value="LRR_SD22"/>
    <property type="match status" value="3"/>
</dbReference>
<dbReference type="PROSITE" id="PS51450">
    <property type="entry name" value="LRR"/>
    <property type="match status" value="3"/>
</dbReference>
<evidence type="ECO:0000313" key="8">
    <source>
        <dbReference type="RefSeq" id="XP_055896818.1"/>
    </source>
</evidence>
<dbReference type="Pfam" id="PF14580">
    <property type="entry name" value="LRR_9"/>
    <property type="match status" value="1"/>
</dbReference>
<feature type="compositionally biased region" description="Polar residues" evidence="4">
    <location>
        <begin position="1217"/>
        <end position="1284"/>
    </location>
</feature>